<dbReference type="InterPro" id="IPR025110">
    <property type="entry name" value="AMP-bd_C"/>
</dbReference>
<accession>A0A2I1PAS0</accession>
<evidence type="ECO:0000313" key="7">
    <source>
        <dbReference type="EMBL" id="PKZ41703.1"/>
    </source>
</evidence>
<evidence type="ECO:0000259" key="5">
    <source>
        <dbReference type="Pfam" id="PF00501"/>
    </source>
</evidence>
<comment type="caution">
    <text evidence="7">The sequence shown here is derived from an EMBL/GenBank/DDBJ whole genome shotgun (WGS) entry which is preliminary data.</text>
</comment>
<dbReference type="FunFam" id="3.30.300.30:FF:000028">
    <property type="entry name" value="AMP-dependent synthetase"/>
    <property type="match status" value="1"/>
</dbReference>
<dbReference type="GO" id="GO:0016405">
    <property type="term" value="F:CoA-ligase activity"/>
    <property type="evidence" value="ECO:0007669"/>
    <property type="project" value="UniProtKB-ARBA"/>
</dbReference>
<dbReference type="Pfam" id="PF13193">
    <property type="entry name" value="AMP-binding_C"/>
    <property type="match status" value="1"/>
</dbReference>
<evidence type="ECO:0000256" key="3">
    <source>
        <dbReference type="ARBA" id="ARBA00022741"/>
    </source>
</evidence>
<dbReference type="GO" id="GO:0004321">
    <property type="term" value="F:fatty-acyl-CoA synthase activity"/>
    <property type="evidence" value="ECO:0007669"/>
    <property type="project" value="TreeGrafter"/>
</dbReference>
<comment type="similarity">
    <text evidence="1">Belongs to the ATP-dependent AMP-binding enzyme family.</text>
</comment>
<proteinExistence type="inferred from homology"/>
<dbReference type="GO" id="GO:0015645">
    <property type="term" value="F:fatty acid ligase activity"/>
    <property type="evidence" value="ECO:0007669"/>
    <property type="project" value="TreeGrafter"/>
</dbReference>
<gene>
    <name evidence="7" type="ORF">CYJ76_06485</name>
</gene>
<dbReference type="InterPro" id="IPR045851">
    <property type="entry name" value="AMP-bd_C_sf"/>
</dbReference>
<keyword evidence="8" id="KW-1185">Reference proteome</keyword>
<feature type="domain" description="AMP-dependent synthetase/ligase" evidence="5">
    <location>
        <begin position="54"/>
        <end position="408"/>
    </location>
</feature>
<feature type="domain" description="AMP-binding enzyme C-terminal" evidence="6">
    <location>
        <begin position="471"/>
        <end position="548"/>
    </location>
</feature>
<reference evidence="7 8" key="1">
    <citation type="submission" date="2017-12" db="EMBL/GenBank/DDBJ databases">
        <title>Phylogenetic diversity of female urinary microbiome.</title>
        <authorList>
            <person name="Thomas-White K."/>
            <person name="Wolfe A.J."/>
        </authorList>
    </citation>
    <scope>NUCLEOTIDE SEQUENCE [LARGE SCALE GENOMIC DNA]</scope>
    <source>
        <strain evidence="7 8">UMB1298</strain>
    </source>
</reference>
<dbReference type="SUPFAM" id="SSF56801">
    <property type="entry name" value="Acetyl-CoA synthetase-like"/>
    <property type="match status" value="1"/>
</dbReference>
<dbReference type="InterPro" id="IPR000873">
    <property type="entry name" value="AMP-dep_synth/lig_dom"/>
</dbReference>
<dbReference type="RefSeq" id="WP_101849589.1">
    <property type="nucleotide sequence ID" value="NZ_PKIZ01000010.1"/>
</dbReference>
<keyword evidence="2" id="KW-0436">Ligase</keyword>
<dbReference type="InterPro" id="IPR020845">
    <property type="entry name" value="AMP-binding_CS"/>
</dbReference>
<evidence type="ECO:0000256" key="1">
    <source>
        <dbReference type="ARBA" id="ARBA00006432"/>
    </source>
</evidence>
<dbReference type="OrthoDB" id="9803968at2"/>
<dbReference type="GO" id="GO:0006637">
    <property type="term" value="P:acyl-CoA metabolic process"/>
    <property type="evidence" value="ECO:0007669"/>
    <property type="project" value="TreeGrafter"/>
</dbReference>
<dbReference type="Gene3D" id="3.30.300.30">
    <property type="match status" value="1"/>
</dbReference>
<sequence>MSTPTDTFRDARDAVLALHDADDAAVDAFAAPRFTEINWGLHHIDAVAAGPRADEPALRIVDVVKDGTRTHQLTWAEVSRTSSQMASWLREVGVAQGDRVLVMLGNQTELWQVMVGCIKLGAQVIPATTLLTPEDLTDRVARGKVKHVITTAGEAHTFAKVDGDFQRIAVCGEGDTPEGWLRLEDFHAASADFTPDAPTMADDTMLLYFTSGTTSAPKLVEHTHSSYTVGALSTMFWVGLRPGDVHVNISSPGWAKHAWSSLFTPWTAEATILVVNQPRFDAKALLEVLAAEGATTFCAPPTVYRMLIQQDLAAWREKLALREMVGAGEPLNPEVIRAVEKGLGITIRDGFGQTETTAQIGNAPGRPLKPGSMGRPLPGYDVVLLDQATGAEVTTPGEEGELCLRLDGPKGRPIGLMVGYHGDEQKTADAMRDGAYHTGDVAVRDEDGYITYVGRADDVFKASDYRISPFEVESVLIEHELVAEAAVVPSPDPTRLSVPKAYVVLVEGTEPSREIAESILAYCRANLAPYKRVRRLEFGELPKTVSGKIRRVELKARENEFHPVGDDPAERASEWEFWESDFPDLKG</sequence>
<dbReference type="Proteomes" id="UP000234206">
    <property type="component" value="Unassembled WGS sequence"/>
</dbReference>
<dbReference type="GO" id="GO:0005524">
    <property type="term" value="F:ATP binding"/>
    <property type="evidence" value="ECO:0007669"/>
    <property type="project" value="UniProtKB-KW"/>
</dbReference>
<dbReference type="Pfam" id="PF00501">
    <property type="entry name" value="AMP-binding"/>
    <property type="match status" value="1"/>
</dbReference>
<keyword evidence="4" id="KW-0067">ATP-binding</keyword>
<protein>
    <submittedName>
        <fullName evidence="7">AMP-dependent synthetase</fullName>
    </submittedName>
</protein>
<keyword evidence="3" id="KW-0547">Nucleotide-binding</keyword>
<dbReference type="GO" id="GO:0006633">
    <property type="term" value="P:fatty acid biosynthetic process"/>
    <property type="evidence" value="ECO:0007669"/>
    <property type="project" value="TreeGrafter"/>
</dbReference>
<dbReference type="PANTHER" id="PTHR43605">
    <property type="entry name" value="ACYL-COENZYME A SYNTHETASE"/>
    <property type="match status" value="1"/>
</dbReference>
<dbReference type="Gene3D" id="3.40.50.12780">
    <property type="entry name" value="N-terminal domain of ligase-like"/>
    <property type="match status" value="1"/>
</dbReference>
<dbReference type="InterPro" id="IPR042099">
    <property type="entry name" value="ANL_N_sf"/>
</dbReference>
<evidence type="ECO:0000256" key="4">
    <source>
        <dbReference type="ARBA" id="ARBA00022840"/>
    </source>
</evidence>
<dbReference type="InterPro" id="IPR051087">
    <property type="entry name" value="Mitochondrial_ACSM"/>
</dbReference>
<dbReference type="EMBL" id="PKIZ01000010">
    <property type="protein sequence ID" value="PKZ41703.1"/>
    <property type="molecule type" value="Genomic_DNA"/>
</dbReference>
<dbReference type="PANTHER" id="PTHR43605:SF10">
    <property type="entry name" value="ACYL-COA SYNTHETASE MEDIUM CHAIN FAMILY MEMBER 3"/>
    <property type="match status" value="1"/>
</dbReference>
<organism evidence="7 8">
    <name type="scientific">Kytococcus schroeteri</name>
    <dbReference type="NCBI Taxonomy" id="138300"/>
    <lineage>
        <taxon>Bacteria</taxon>
        <taxon>Bacillati</taxon>
        <taxon>Actinomycetota</taxon>
        <taxon>Actinomycetes</taxon>
        <taxon>Micrococcales</taxon>
        <taxon>Kytococcaceae</taxon>
        <taxon>Kytococcus</taxon>
    </lineage>
</organism>
<name>A0A2I1PAS0_9MICO</name>
<evidence type="ECO:0000313" key="8">
    <source>
        <dbReference type="Proteomes" id="UP000234206"/>
    </source>
</evidence>
<evidence type="ECO:0000259" key="6">
    <source>
        <dbReference type="Pfam" id="PF13193"/>
    </source>
</evidence>
<dbReference type="AlphaFoldDB" id="A0A2I1PAS0"/>
<dbReference type="PROSITE" id="PS00455">
    <property type="entry name" value="AMP_BINDING"/>
    <property type="match status" value="1"/>
</dbReference>
<evidence type="ECO:0000256" key="2">
    <source>
        <dbReference type="ARBA" id="ARBA00022598"/>
    </source>
</evidence>